<feature type="region of interest" description="Disordered" evidence="1">
    <location>
        <begin position="1"/>
        <end position="26"/>
    </location>
</feature>
<dbReference type="AlphaFoldDB" id="A0A5J5D2U9"/>
<reference evidence="2 3" key="1">
    <citation type="submission" date="2019-08" db="EMBL/GenBank/DDBJ databases">
        <title>A chromosome-level genome assembly, high-density linkage maps, and genome scans reveal the genomic architecture of hybrid incompatibilities underlying speciation via character displacement in darters (Percidae: Etheostominae).</title>
        <authorList>
            <person name="Moran R.L."/>
            <person name="Catchen J.M."/>
            <person name="Fuller R.C."/>
        </authorList>
    </citation>
    <scope>NUCLEOTIDE SEQUENCE [LARGE SCALE GENOMIC DNA]</scope>
    <source>
        <strain evidence="2">EspeVRDwgs_2016</strain>
        <tissue evidence="2">Muscle</tissue>
    </source>
</reference>
<comment type="caution">
    <text evidence="2">The sequence shown here is derived from an EMBL/GenBank/DDBJ whole genome shotgun (WGS) entry which is preliminary data.</text>
</comment>
<evidence type="ECO:0000313" key="3">
    <source>
        <dbReference type="Proteomes" id="UP000327493"/>
    </source>
</evidence>
<dbReference type="Proteomes" id="UP000327493">
    <property type="component" value="Chromosome 12"/>
</dbReference>
<protein>
    <submittedName>
        <fullName evidence="2">Uncharacterized protein</fullName>
    </submittedName>
</protein>
<proteinExistence type="predicted"/>
<gene>
    <name evidence="2" type="ORF">FQN60_016556</name>
</gene>
<accession>A0A5J5D2U9</accession>
<dbReference type="EMBL" id="VOFY01000012">
    <property type="protein sequence ID" value="KAA8587694.1"/>
    <property type="molecule type" value="Genomic_DNA"/>
</dbReference>
<evidence type="ECO:0000313" key="2">
    <source>
        <dbReference type="EMBL" id="KAA8587694.1"/>
    </source>
</evidence>
<sequence>MQLSVGDVLHPEVIQKTDQQIPQPGMFSREVTEHPVGREASDLHTLNPATTCVKTLKFPNGAHRTQRGSQEDNHPRAGTFIQSVGSESAAESGEVKMYVGPPSAG</sequence>
<organism evidence="2 3">
    <name type="scientific">Etheostoma spectabile</name>
    <name type="common">orangethroat darter</name>
    <dbReference type="NCBI Taxonomy" id="54343"/>
    <lineage>
        <taxon>Eukaryota</taxon>
        <taxon>Metazoa</taxon>
        <taxon>Chordata</taxon>
        <taxon>Craniata</taxon>
        <taxon>Vertebrata</taxon>
        <taxon>Euteleostomi</taxon>
        <taxon>Actinopterygii</taxon>
        <taxon>Neopterygii</taxon>
        <taxon>Teleostei</taxon>
        <taxon>Neoteleostei</taxon>
        <taxon>Acanthomorphata</taxon>
        <taxon>Eupercaria</taxon>
        <taxon>Perciformes</taxon>
        <taxon>Percoidei</taxon>
        <taxon>Percidae</taxon>
        <taxon>Etheostomatinae</taxon>
        <taxon>Etheostoma</taxon>
    </lineage>
</organism>
<feature type="region of interest" description="Disordered" evidence="1">
    <location>
        <begin position="84"/>
        <end position="105"/>
    </location>
</feature>
<keyword evidence="3" id="KW-1185">Reference proteome</keyword>
<evidence type="ECO:0000256" key="1">
    <source>
        <dbReference type="SAM" id="MobiDB-lite"/>
    </source>
</evidence>
<feature type="non-terminal residue" evidence="2">
    <location>
        <position position="105"/>
    </location>
</feature>
<name>A0A5J5D2U9_9PERO</name>
<feature type="region of interest" description="Disordered" evidence="1">
    <location>
        <begin position="59"/>
        <end position="78"/>
    </location>
</feature>